<name>G0PGU1_CAEBE</name>
<dbReference type="Proteomes" id="UP000008068">
    <property type="component" value="Unassembled WGS sequence"/>
</dbReference>
<dbReference type="AlphaFoldDB" id="G0PGU1"/>
<dbReference type="EMBL" id="GL380446">
    <property type="protein sequence ID" value="EGT55825.1"/>
    <property type="molecule type" value="Genomic_DNA"/>
</dbReference>
<proteinExistence type="predicted"/>
<feature type="transmembrane region" description="Helical" evidence="1">
    <location>
        <begin position="133"/>
        <end position="154"/>
    </location>
</feature>
<feature type="transmembrane region" description="Helical" evidence="1">
    <location>
        <begin position="56"/>
        <end position="81"/>
    </location>
</feature>
<organism evidence="3">
    <name type="scientific">Caenorhabditis brenneri</name>
    <name type="common">Nematode worm</name>
    <dbReference type="NCBI Taxonomy" id="135651"/>
    <lineage>
        <taxon>Eukaryota</taxon>
        <taxon>Metazoa</taxon>
        <taxon>Ecdysozoa</taxon>
        <taxon>Nematoda</taxon>
        <taxon>Chromadorea</taxon>
        <taxon>Rhabditida</taxon>
        <taxon>Rhabditina</taxon>
        <taxon>Rhabditomorpha</taxon>
        <taxon>Rhabditoidea</taxon>
        <taxon>Rhabditidae</taxon>
        <taxon>Peloderinae</taxon>
        <taxon>Caenorhabditis</taxon>
    </lineage>
</organism>
<dbReference type="HOGENOM" id="CLU_1409932_0_0_1"/>
<keyword evidence="1" id="KW-0472">Membrane</keyword>
<feature type="transmembrane region" description="Helical" evidence="1">
    <location>
        <begin position="25"/>
        <end position="44"/>
    </location>
</feature>
<keyword evidence="3" id="KW-1185">Reference proteome</keyword>
<keyword evidence="1" id="KW-0812">Transmembrane</keyword>
<feature type="transmembrane region" description="Helical" evidence="1">
    <location>
        <begin position="102"/>
        <end position="121"/>
    </location>
</feature>
<evidence type="ECO:0000256" key="1">
    <source>
        <dbReference type="SAM" id="Phobius"/>
    </source>
</evidence>
<protein>
    <submittedName>
        <fullName evidence="2">Uncharacterized protein</fullName>
    </submittedName>
</protein>
<reference evidence="3" key="1">
    <citation type="submission" date="2011-07" db="EMBL/GenBank/DDBJ databases">
        <authorList>
            <consortium name="Caenorhabditis brenneri Sequencing and Analysis Consortium"/>
            <person name="Wilson R.K."/>
        </authorList>
    </citation>
    <scope>NUCLEOTIDE SEQUENCE [LARGE SCALE GENOMIC DNA]</scope>
    <source>
        <strain evidence="3">PB2801</strain>
    </source>
</reference>
<dbReference type="InParanoid" id="G0PGU1"/>
<accession>G0PGU1</accession>
<evidence type="ECO:0000313" key="2">
    <source>
        <dbReference type="EMBL" id="EGT55825.1"/>
    </source>
</evidence>
<sequence>MTPILGIVVPLKLNEKTQRRLRNTLAIPMITNLLIIIVWTIFLLDNPLITKDAHLLLSIPLSVAFISLGYKVISNAIYALIGKYIWDGTYPAIKKIHNLPNIAGAFQCMGLILDALLFGNVVFMHQENLNLDFAQMTCFLLLLEFTGTSVVYFWTMKFFLDVQMIESGMTVLEIKYQKIIDEKKDGDYVSYII</sequence>
<gene>
    <name evidence="2" type="ORF">CAEBREN_09320</name>
</gene>
<keyword evidence="1" id="KW-1133">Transmembrane helix</keyword>
<evidence type="ECO:0000313" key="3">
    <source>
        <dbReference type="Proteomes" id="UP000008068"/>
    </source>
</evidence>